<evidence type="ECO:0000256" key="1">
    <source>
        <dbReference type="ARBA" id="ARBA00023012"/>
    </source>
</evidence>
<dbReference type="GO" id="GO:0000156">
    <property type="term" value="F:phosphorelay response regulator activity"/>
    <property type="evidence" value="ECO:0007669"/>
    <property type="project" value="TreeGrafter"/>
</dbReference>
<name>J2ICH7_9ALTE</name>
<proteinExistence type="predicted"/>
<dbReference type="Pfam" id="PF00072">
    <property type="entry name" value="Response_reg"/>
    <property type="match status" value="1"/>
</dbReference>
<accession>J2ICH7</accession>
<dbReference type="RefSeq" id="WP_008609765.1">
    <property type="nucleotide sequence ID" value="NZ_ALAB01000037.1"/>
</dbReference>
<gene>
    <name evidence="6" type="ORF">AEST_27870</name>
</gene>
<dbReference type="PATRIC" id="fig|1197174.4.peg.2726"/>
<evidence type="ECO:0000313" key="6">
    <source>
        <dbReference type="EMBL" id="EJI84344.1"/>
    </source>
</evidence>
<evidence type="ECO:0000259" key="5">
    <source>
        <dbReference type="PROSITE" id="PS50930"/>
    </source>
</evidence>
<evidence type="ECO:0000256" key="3">
    <source>
        <dbReference type="PROSITE-ProRule" id="PRU00169"/>
    </source>
</evidence>
<feature type="domain" description="HTH LytTR-type" evidence="5">
    <location>
        <begin position="137"/>
        <end position="242"/>
    </location>
</feature>
<dbReference type="Gene3D" id="3.40.50.2300">
    <property type="match status" value="1"/>
</dbReference>
<dbReference type="PROSITE" id="PS50110">
    <property type="entry name" value="RESPONSE_REGULATORY"/>
    <property type="match status" value="1"/>
</dbReference>
<dbReference type="Gene3D" id="2.40.50.1020">
    <property type="entry name" value="LytTr DNA-binding domain"/>
    <property type="match status" value="1"/>
</dbReference>
<keyword evidence="2" id="KW-0238">DNA-binding</keyword>
<dbReference type="EMBL" id="ALAB01000037">
    <property type="protein sequence ID" value="EJI84344.1"/>
    <property type="molecule type" value="Genomic_DNA"/>
</dbReference>
<dbReference type="SUPFAM" id="SSF52172">
    <property type="entry name" value="CheY-like"/>
    <property type="match status" value="1"/>
</dbReference>
<dbReference type="GO" id="GO:0032993">
    <property type="term" value="C:protein-DNA complex"/>
    <property type="evidence" value="ECO:0007669"/>
    <property type="project" value="TreeGrafter"/>
</dbReference>
<feature type="domain" description="Response regulatory" evidence="4">
    <location>
        <begin position="4"/>
        <end position="115"/>
    </location>
</feature>
<dbReference type="Pfam" id="PF04397">
    <property type="entry name" value="LytTR"/>
    <property type="match status" value="1"/>
</dbReference>
<comment type="caution">
    <text evidence="6">The sequence shown here is derived from an EMBL/GenBank/DDBJ whole genome shotgun (WGS) entry which is preliminary data.</text>
</comment>
<keyword evidence="3" id="KW-0597">Phosphoprotein</keyword>
<dbReference type="PANTHER" id="PTHR48111:SF69">
    <property type="entry name" value="RESPONSE REGULATOR RECEIVER"/>
    <property type="match status" value="1"/>
</dbReference>
<sequence>MKLSCLIVDDEPLARAGIRHLLEQQAQFVISAEADNGADALKLAQLHQPDIIILDVELPLLDGLTVLQQLRHQSAVILCSASADYAVQAFELSAVDFLLKPFNAGRFQQALLKACHRIIGSLSQNGNEATPRYAERLTIRDPGRLRLVEVTDIRWIQSAGNYVEIAVYSQPKMYLLRESMASLQQKLDPALFARVHRRYLVRKQEITELRPGEKGDASLVLKCGSVLPLSRRYREQLAAIFS</sequence>
<dbReference type="Proteomes" id="UP000012043">
    <property type="component" value="Unassembled WGS sequence"/>
</dbReference>
<organism evidence="6 7">
    <name type="scientific">Alishewanella aestuarii B11</name>
    <dbReference type="NCBI Taxonomy" id="1197174"/>
    <lineage>
        <taxon>Bacteria</taxon>
        <taxon>Pseudomonadati</taxon>
        <taxon>Pseudomonadota</taxon>
        <taxon>Gammaproteobacteria</taxon>
        <taxon>Alteromonadales</taxon>
        <taxon>Alteromonadaceae</taxon>
        <taxon>Alishewanella</taxon>
    </lineage>
</organism>
<evidence type="ECO:0000259" key="4">
    <source>
        <dbReference type="PROSITE" id="PS50110"/>
    </source>
</evidence>
<keyword evidence="7" id="KW-1185">Reference proteome</keyword>
<dbReference type="InterPro" id="IPR011006">
    <property type="entry name" value="CheY-like_superfamily"/>
</dbReference>
<dbReference type="GO" id="GO:0000976">
    <property type="term" value="F:transcription cis-regulatory region binding"/>
    <property type="evidence" value="ECO:0007669"/>
    <property type="project" value="TreeGrafter"/>
</dbReference>
<evidence type="ECO:0000313" key="7">
    <source>
        <dbReference type="Proteomes" id="UP000012043"/>
    </source>
</evidence>
<dbReference type="PROSITE" id="PS50930">
    <property type="entry name" value="HTH_LYTTR"/>
    <property type="match status" value="1"/>
</dbReference>
<dbReference type="GO" id="GO:0005829">
    <property type="term" value="C:cytosol"/>
    <property type="evidence" value="ECO:0007669"/>
    <property type="project" value="TreeGrafter"/>
</dbReference>
<feature type="modified residue" description="4-aspartylphosphate" evidence="3">
    <location>
        <position position="55"/>
    </location>
</feature>
<protein>
    <submittedName>
        <fullName evidence="6">Two-component system, LytT family, response regulator LytT</fullName>
    </submittedName>
</protein>
<dbReference type="SMART" id="SM00850">
    <property type="entry name" value="LytTR"/>
    <property type="match status" value="1"/>
</dbReference>
<evidence type="ECO:0000256" key="2">
    <source>
        <dbReference type="ARBA" id="ARBA00023125"/>
    </source>
</evidence>
<keyword evidence="1" id="KW-0902">Two-component regulatory system</keyword>
<dbReference type="SMART" id="SM00448">
    <property type="entry name" value="REC"/>
    <property type="match status" value="1"/>
</dbReference>
<dbReference type="InterPro" id="IPR007492">
    <property type="entry name" value="LytTR_DNA-bd_dom"/>
</dbReference>
<reference evidence="6 7" key="1">
    <citation type="journal article" date="2012" name="J. Bacteriol.">
        <title>Genome Sequence of Pectin-Degrading Alishewanella aestuarii Strain B11T, Isolated from Tidal Flat Sediment.</title>
        <authorList>
            <person name="Jung J."/>
            <person name="Choi S."/>
            <person name="Chun J."/>
            <person name="Park W."/>
        </authorList>
    </citation>
    <scope>NUCLEOTIDE SEQUENCE [LARGE SCALE GENOMIC DNA]</scope>
    <source>
        <strain evidence="6 7">B11</strain>
    </source>
</reference>
<dbReference type="GO" id="GO:0006355">
    <property type="term" value="P:regulation of DNA-templated transcription"/>
    <property type="evidence" value="ECO:0007669"/>
    <property type="project" value="TreeGrafter"/>
</dbReference>
<dbReference type="PANTHER" id="PTHR48111">
    <property type="entry name" value="REGULATOR OF RPOS"/>
    <property type="match status" value="1"/>
</dbReference>
<dbReference type="InterPro" id="IPR001789">
    <property type="entry name" value="Sig_transdc_resp-reg_receiver"/>
</dbReference>
<dbReference type="AlphaFoldDB" id="J2ICH7"/>
<dbReference type="InterPro" id="IPR039420">
    <property type="entry name" value="WalR-like"/>
</dbReference>